<proteinExistence type="predicted"/>
<dbReference type="Proteomes" id="UP000829925">
    <property type="component" value="Chromosome"/>
</dbReference>
<name>A0A8T9STG0_9BACT</name>
<protein>
    <submittedName>
        <fullName evidence="2">Amine oxidase</fullName>
    </submittedName>
</protein>
<gene>
    <name evidence="2" type="ORF">MUN82_19075</name>
</gene>
<dbReference type="AlphaFoldDB" id="A0A8T9STG0"/>
<keyword evidence="3" id="KW-1185">Reference proteome</keyword>
<accession>A0A8T9STG0</accession>
<feature type="region of interest" description="Disordered" evidence="1">
    <location>
        <begin position="382"/>
        <end position="402"/>
    </location>
</feature>
<organism evidence="2 3">
    <name type="scientific">Hymenobacter aerilatus</name>
    <dbReference type="NCBI Taxonomy" id="2932251"/>
    <lineage>
        <taxon>Bacteria</taxon>
        <taxon>Pseudomonadati</taxon>
        <taxon>Bacteroidota</taxon>
        <taxon>Cytophagia</taxon>
        <taxon>Cytophagales</taxon>
        <taxon>Hymenobacteraceae</taxon>
        <taxon>Hymenobacter</taxon>
    </lineage>
</organism>
<dbReference type="EMBL" id="CP095053">
    <property type="protein sequence ID" value="UOR05027.1"/>
    <property type="molecule type" value="Genomic_DNA"/>
</dbReference>
<dbReference type="InterPro" id="IPR017853">
    <property type="entry name" value="GH"/>
</dbReference>
<evidence type="ECO:0000313" key="3">
    <source>
        <dbReference type="Proteomes" id="UP000829925"/>
    </source>
</evidence>
<evidence type="ECO:0000313" key="2">
    <source>
        <dbReference type="EMBL" id="UOR05027.1"/>
    </source>
</evidence>
<evidence type="ECO:0000256" key="1">
    <source>
        <dbReference type="SAM" id="MobiDB-lite"/>
    </source>
</evidence>
<sequence length="402" mass="46483">MPHHDHTAASPFRSFWMAGYECTDQLNAFGNRVDFLPLTGHLQLIEQDYQDIQREFKIQTVREGIRWSQIETTPYHYDWSTVQAMLEVGQRLGVQQIWDLCHFGYPDDLTPLHPMFARRFSALCRAFVNFYRQQRPEGELIVTPINEVSFMSWLGGDVRGTSPYCVGQGWEVKRGLMRAYIEGVAALREADPSIRILTTEPLINVVPRLGAGRAERQRCAEFTNNQFQSVDMLAGRLCPELGGREEYLDMLGFNFYYDNQWQLEPHETIGWADTPANPRWTPLHKLLQMAHRRYDRPVVLTETSHPGVDRPKWWQYIGQECAKALQTGVPLWGVCCYPIIDRPDWDFLDNWHRSGLWDAELRPDGPPLRILDQPSAEALRQAQATVAAARPRRQPKPELSFS</sequence>
<dbReference type="SUPFAM" id="SSF51445">
    <property type="entry name" value="(Trans)glycosidases"/>
    <property type="match status" value="1"/>
</dbReference>
<dbReference type="Gene3D" id="3.20.20.80">
    <property type="entry name" value="Glycosidases"/>
    <property type="match status" value="1"/>
</dbReference>
<dbReference type="KEGG" id="haei:MUN82_19075"/>
<reference evidence="2 3" key="1">
    <citation type="submission" date="2022-04" db="EMBL/GenBank/DDBJ databases">
        <title>Hymenobacter sp. isolated from the air.</title>
        <authorList>
            <person name="Won M."/>
            <person name="Lee C.-M."/>
            <person name="Woen H.-Y."/>
            <person name="Kwon S.-W."/>
        </authorList>
    </citation>
    <scope>NUCLEOTIDE SEQUENCE [LARGE SCALE GENOMIC DNA]</scope>
    <source>
        <strain evidence="3">5413 J-13</strain>
    </source>
</reference>
<dbReference type="RefSeq" id="WP_245092960.1">
    <property type="nucleotide sequence ID" value="NZ_CP095053.1"/>
</dbReference>